<comment type="caution">
    <text evidence="2">The sequence shown here is derived from an EMBL/GenBank/DDBJ whole genome shotgun (WGS) entry which is preliminary data.</text>
</comment>
<name>A0A839GSS6_9BACT</name>
<reference evidence="2 3" key="1">
    <citation type="submission" date="2020-08" db="EMBL/GenBank/DDBJ databases">
        <title>Genomic Encyclopedia of Type Strains, Phase IV (KMG-IV): sequencing the most valuable type-strain genomes for metagenomic binning, comparative biology and taxonomic classification.</title>
        <authorList>
            <person name="Goeker M."/>
        </authorList>
    </citation>
    <scope>NUCLEOTIDE SEQUENCE [LARGE SCALE GENOMIC DNA]</scope>
    <source>
        <strain evidence="2 3">DSM 29854</strain>
    </source>
</reference>
<evidence type="ECO:0000256" key="1">
    <source>
        <dbReference type="SAM" id="Phobius"/>
    </source>
</evidence>
<gene>
    <name evidence="2" type="ORF">FHS90_002575</name>
</gene>
<protein>
    <recommendedName>
        <fullName evidence="4">Tyrosine kinase G-rich domain-containing protein</fullName>
    </recommendedName>
</protein>
<evidence type="ECO:0000313" key="3">
    <source>
        <dbReference type="Proteomes" id="UP000563094"/>
    </source>
</evidence>
<organism evidence="2 3">
    <name type="scientific">Rufibacter quisquiliarum</name>
    <dbReference type="NCBI Taxonomy" id="1549639"/>
    <lineage>
        <taxon>Bacteria</taxon>
        <taxon>Pseudomonadati</taxon>
        <taxon>Bacteroidota</taxon>
        <taxon>Cytophagia</taxon>
        <taxon>Cytophagales</taxon>
        <taxon>Hymenobacteraceae</taxon>
        <taxon>Rufibacter</taxon>
    </lineage>
</organism>
<dbReference type="EMBL" id="JACJIQ010000009">
    <property type="protein sequence ID" value="MBA9077856.1"/>
    <property type="molecule type" value="Genomic_DNA"/>
</dbReference>
<proteinExistence type="predicted"/>
<evidence type="ECO:0008006" key="4">
    <source>
        <dbReference type="Google" id="ProtNLM"/>
    </source>
</evidence>
<keyword evidence="1" id="KW-0472">Membrane</keyword>
<keyword evidence="1" id="KW-1133">Transmembrane helix</keyword>
<dbReference type="RefSeq" id="WP_182513263.1">
    <property type="nucleotide sequence ID" value="NZ_JACJIQ010000009.1"/>
</dbReference>
<dbReference type="AlphaFoldDB" id="A0A839GSS6"/>
<accession>A0A839GSS6</accession>
<feature type="transmembrane region" description="Helical" evidence="1">
    <location>
        <begin position="181"/>
        <end position="199"/>
    </location>
</feature>
<keyword evidence="3" id="KW-1185">Reference proteome</keyword>
<evidence type="ECO:0000313" key="2">
    <source>
        <dbReference type="EMBL" id="MBA9077856.1"/>
    </source>
</evidence>
<keyword evidence="1" id="KW-0812">Transmembrane</keyword>
<dbReference type="Proteomes" id="UP000563094">
    <property type="component" value="Unassembled WGS sequence"/>
</dbReference>
<sequence length="210" mass="23753">MNKLVMDGNLDEISANLNMSKDKASFIKSLKFSNLDQFSEEVDTVIYGGPFSIEAEVYDQTIFVPLQKGLVHYFNKNDFFTKSTGAKREYMERVLAKLEYDIASLDSAKQSTISLKRLKQPVNELVKGDLVDQAGLYETGLNLVEKQEYLRSRLKTLEIVQVVVGFAPIQKPTKPVLKEHLIIGGIIGYLIGLLLAFWYDNHKRSKASLI</sequence>